<reference evidence="4 5" key="1">
    <citation type="submission" date="2024-03" db="EMBL/GenBank/DDBJ databases">
        <title>Human intestinal bacterial collection.</title>
        <authorList>
            <person name="Pauvert C."/>
            <person name="Hitch T.C.A."/>
            <person name="Clavel T."/>
        </authorList>
    </citation>
    <scope>NUCLEOTIDE SEQUENCE [LARGE SCALE GENOMIC DNA]</scope>
    <source>
        <strain evidence="4 5">CLA-AA-H255</strain>
    </source>
</reference>
<feature type="domain" description="Glucosyltransferase 3-like C-terminal" evidence="3">
    <location>
        <begin position="179"/>
        <end position="343"/>
    </location>
</feature>
<comment type="caution">
    <text evidence="4">The sequence shown here is derived from an EMBL/GenBank/DDBJ whole genome shotgun (WGS) entry which is preliminary data.</text>
</comment>
<protein>
    <recommendedName>
        <fullName evidence="6">Beta-1,6-galactofuranosyltransferase</fullName>
    </recommendedName>
</protein>
<name>A0ABV1BWT6_9FIRM</name>
<feature type="domain" description="Glucosyltransferase 3-like N-terminal" evidence="2">
    <location>
        <begin position="4"/>
        <end position="157"/>
    </location>
</feature>
<dbReference type="Pfam" id="PF26334">
    <property type="entry name" value="Gtf3_N"/>
    <property type="match status" value="1"/>
</dbReference>
<dbReference type="EMBL" id="JBBMER010000002">
    <property type="protein sequence ID" value="MEQ2378891.1"/>
    <property type="molecule type" value="Genomic_DNA"/>
</dbReference>
<evidence type="ECO:0008006" key="6">
    <source>
        <dbReference type="Google" id="ProtNLM"/>
    </source>
</evidence>
<accession>A0ABV1BWT6</accession>
<evidence type="ECO:0000313" key="4">
    <source>
        <dbReference type="EMBL" id="MEQ2378891.1"/>
    </source>
</evidence>
<dbReference type="Proteomes" id="UP001442364">
    <property type="component" value="Unassembled WGS sequence"/>
</dbReference>
<gene>
    <name evidence="4" type="ORF">WMO14_03190</name>
</gene>
<evidence type="ECO:0000259" key="2">
    <source>
        <dbReference type="Pfam" id="PF26334"/>
    </source>
</evidence>
<proteinExistence type="predicted"/>
<keyword evidence="5" id="KW-1185">Reference proteome</keyword>
<dbReference type="Gene3D" id="3.40.50.2000">
    <property type="entry name" value="Glycogen Phosphorylase B"/>
    <property type="match status" value="2"/>
</dbReference>
<evidence type="ECO:0000313" key="5">
    <source>
        <dbReference type="Proteomes" id="UP001442364"/>
    </source>
</evidence>
<dbReference type="InterPro" id="IPR058591">
    <property type="entry name" value="Gtf3_N"/>
</dbReference>
<dbReference type="PIRSF" id="PIRSF007023">
    <property type="entry name" value="UDP-Galf_transf"/>
    <property type="match status" value="1"/>
</dbReference>
<organism evidence="4 5">
    <name type="scientific">[Lactobacillus] rogosae</name>
    <dbReference type="NCBI Taxonomy" id="706562"/>
    <lineage>
        <taxon>Bacteria</taxon>
        <taxon>Bacillati</taxon>
        <taxon>Bacillota</taxon>
        <taxon>Clostridia</taxon>
        <taxon>Lachnospirales</taxon>
        <taxon>Lachnospiraceae</taxon>
        <taxon>Lachnospira</taxon>
    </lineage>
</organism>
<dbReference type="SUPFAM" id="SSF53756">
    <property type="entry name" value="UDP-Glycosyltransferase/glycogen phosphorylase"/>
    <property type="match status" value="1"/>
</dbReference>
<sequence length="348" mass="39740">MSDKYYIKIQIDESKNASSKAVNDCNQILDNNGVKPYYLKIKKQGNKYIKKINNYLELNKINRIPKGSLLFVPHPIYLNKKYIDILKKARQTRNIKLAFIIHDLDSLRKMFPESAADFEYMDNTMYGIADYVVSHNESMVQYLVSKGVDKSRIYNLRIFDYLTESNPSDKEIKYSKTLNIAGNLDTNKCKYIKGLNDLDKSVKVNLYGLNFNKDILNSKSIDYKGAFPADEIPSKLNEGFGLVWDGEGIDGCTGNTGDYLRYNNPHKLSLYLVSGLPVVIWSEAAEAQFVKDNNVGIVVNSIDDFSNAFDELSEQQYYEMVENARKISGKLRNGEYLLDVVKKINAVL</sequence>
<dbReference type="Pfam" id="PF26337">
    <property type="entry name" value="Gtf3_C"/>
    <property type="match status" value="1"/>
</dbReference>
<keyword evidence="1" id="KW-0808">Transferase</keyword>
<evidence type="ECO:0000259" key="3">
    <source>
        <dbReference type="Pfam" id="PF26337"/>
    </source>
</evidence>
<dbReference type="RefSeq" id="WP_055306106.1">
    <property type="nucleotide sequence ID" value="NZ_DAWCMB010000197.1"/>
</dbReference>
<evidence type="ECO:0000256" key="1">
    <source>
        <dbReference type="ARBA" id="ARBA00022679"/>
    </source>
</evidence>
<dbReference type="InterPro" id="IPR058592">
    <property type="entry name" value="Gtf3_C"/>
</dbReference>